<sequence>MGNLFQVIINCPKDIFPDKAFPNYNEPISAASQDPIYLCSRVEKPRGIMLQQP</sequence>
<name>A0AAD6QXH1_9ROSI</name>
<keyword evidence="2" id="KW-1185">Reference proteome</keyword>
<proteinExistence type="predicted"/>
<dbReference type="EMBL" id="JAQIZT010000005">
    <property type="protein sequence ID" value="KAJ6998530.1"/>
    <property type="molecule type" value="Genomic_DNA"/>
</dbReference>
<evidence type="ECO:0000313" key="1">
    <source>
        <dbReference type="EMBL" id="KAJ6998530.1"/>
    </source>
</evidence>
<gene>
    <name evidence="1" type="ORF">NC653_014642</name>
</gene>
<dbReference type="AlphaFoldDB" id="A0AAD6QXH1"/>
<dbReference type="Proteomes" id="UP001164929">
    <property type="component" value="Chromosome 5"/>
</dbReference>
<organism evidence="1 2">
    <name type="scientific">Populus alba x Populus x berolinensis</name>
    <dbReference type="NCBI Taxonomy" id="444605"/>
    <lineage>
        <taxon>Eukaryota</taxon>
        <taxon>Viridiplantae</taxon>
        <taxon>Streptophyta</taxon>
        <taxon>Embryophyta</taxon>
        <taxon>Tracheophyta</taxon>
        <taxon>Spermatophyta</taxon>
        <taxon>Magnoliopsida</taxon>
        <taxon>eudicotyledons</taxon>
        <taxon>Gunneridae</taxon>
        <taxon>Pentapetalae</taxon>
        <taxon>rosids</taxon>
        <taxon>fabids</taxon>
        <taxon>Malpighiales</taxon>
        <taxon>Salicaceae</taxon>
        <taxon>Saliceae</taxon>
        <taxon>Populus</taxon>
    </lineage>
</organism>
<evidence type="ECO:0000313" key="2">
    <source>
        <dbReference type="Proteomes" id="UP001164929"/>
    </source>
</evidence>
<reference evidence="1" key="1">
    <citation type="journal article" date="2023" name="Mol. Ecol. Resour.">
        <title>Chromosome-level genome assembly of a triploid poplar Populus alba 'Berolinensis'.</title>
        <authorList>
            <person name="Chen S."/>
            <person name="Yu Y."/>
            <person name="Wang X."/>
            <person name="Wang S."/>
            <person name="Zhang T."/>
            <person name="Zhou Y."/>
            <person name="He R."/>
            <person name="Meng N."/>
            <person name="Wang Y."/>
            <person name="Liu W."/>
            <person name="Liu Z."/>
            <person name="Liu J."/>
            <person name="Guo Q."/>
            <person name="Huang H."/>
            <person name="Sederoff R.R."/>
            <person name="Wang G."/>
            <person name="Qu G."/>
            <person name="Chen S."/>
        </authorList>
    </citation>
    <scope>NUCLEOTIDE SEQUENCE</scope>
    <source>
        <strain evidence="1">SC-2020</strain>
    </source>
</reference>
<comment type="caution">
    <text evidence="1">The sequence shown here is derived from an EMBL/GenBank/DDBJ whole genome shotgun (WGS) entry which is preliminary data.</text>
</comment>
<protein>
    <submittedName>
        <fullName evidence="1">Uncharacterized protein</fullName>
    </submittedName>
</protein>
<accession>A0AAD6QXH1</accession>